<evidence type="ECO:0000313" key="1">
    <source>
        <dbReference type="EMBL" id="KAL2488745.1"/>
    </source>
</evidence>
<proteinExistence type="predicted"/>
<name>A0ABD1RK18_9LAMI</name>
<accession>A0ABD1RK18</accession>
<dbReference type="AlphaFoldDB" id="A0ABD1RK18"/>
<evidence type="ECO:0000313" key="2">
    <source>
        <dbReference type="Proteomes" id="UP001604277"/>
    </source>
</evidence>
<comment type="caution">
    <text evidence="1">The sequence shown here is derived from an EMBL/GenBank/DDBJ whole genome shotgun (WGS) entry which is preliminary data.</text>
</comment>
<protein>
    <submittedName>
        <fullName evidence="1">Uncharacterized protein</fullName>
    </submittedName>
</protein>
<dbReference type="EMBL" id="JBFOLJ010000012">
    <property type="protein sequence ID" value="KAL2488745.1"/>
    <property type="molecule type" value="Genomic_DNA"/>
</dbReference>
<reference evidence="2" key="1">
    <citation type="submission" date="2024-07" db="EMBL/GenBank/DDBJ databases">
        <title>Two chromosome-level genome assemblies of Korean endemic species Abeliophyllum distichum and Forsythia ovata (Oleaceae).</title>
        <authorList>
            <person name="Jang H."/>
        </authorList>
    </citation>
    <scope>NUCLEOTIDE SEQUENCE [LARGE SCALE GENOMIC DNA]</scope>
</reference>
<dbReference type="Proteomes" id="UP001604277">
    <property type="component" value="Unassembled WGS sequence"/>
</dbReference>
<keyword evidence="2" id="KW-1185">Reference proteome</keyword>
<organism evidence="1 2">
    <name type="scientific">Forsythia ovata</name>
    <dbReference type="NCBI Taxonomy" id="205694"/>
    <lineage>
        <taxon>Eukaryota</taxon>
        <taxon>Viridiplantae</taxon>
        <taxon>Streptophyta</taxon>
        <taxon>Embryophyta</taxon>
        <taxon>Tracheophyta</taxon>
        <taxon>Spermatophyta</taxon>
        <taxon>Magnoliopsida</taxon>
        <taxon>eudicotyledons</taxon>
        <taxon>Gunneridae</taxon>
        <taxon>Pentapetalae</taxon>
        <taxon>asterids</taxon>
        <taxon>lamiids</taxon>
        <taxon>Lamiales</taxon>
        <taxon>Oleaceae</taxon>
        <taxon>Forsythieae</taxon>
        <taxon>Forsythia</taxon>
    </lineage>
</organism>
<gene>
    <name evidence="1" type="ORF">Fot_42037</name>
</gene>
<sequence length="102" mass="11630">MTWTSCVGRTRSFIRSLQFPEDARANVKNKIAMVETIQKFPVKAQEQAELKLKVCKDMAHAKHKELTEALAELLKAKELLAKLGVFGYADHKVKQLLIKKCF</sequence>